<gene>
    <name evidence="2" type="ORF">MAN_02548</name>
</gene>
<feature type="non-terminal residue" evidence="2">
    <location>
        <position position="1"/>
    </location>
</feature>
<reference evidence="2 3" key="1">
    <citation type="journal article" date="2014" name="Proc. Natl. Acad. Sci. U.S.A.">
        <title>Trajectory and genomic determinants of fungal-pathogen speciation and host adaptation.</title>
        <authorList>
            <person name="Hu X."/>
            <person name="Xiao G."/>
            <person name="Zheng P."/>
            <person name="Shang Y."/>
            <person name="Su Y."/>
            <person name="Zhang X."/>
            <person name="Liu X."/>
            <person name="Zhan S."/>
            <person name="St Leger R.J."/>
            <person name="Wang C."/>
        </authorList>
    </citation>
    <scope>NUCLEOTIDE SEQUENCE [LARGE SCALE GENOMIC DNA]</scope>
    <source>
        <strain evidence="2 3">ARSEF 549</strain>
    </source>
</reference>
<organism evidence="2 3">
    <name type="scientific">Metarhizium anisopliae (strain ARSEF 549)</name>
    <dbReference type="NCBI Taxonomy" id="3151832"/>
    <lineage>
        <taxon>Eukaryota</taxon>
        <taxon>Fungi</taxon>
        <taxon>Dikarya</taxon>
        <taxon>Ascomycota</taxon>
        <taxon>Pezizomycotina</taxon>
        <taxon>Sordariomycetes</taxon>
        <taxon>Hypocreomycetidae</taxon>
        <taxon>Hypocreales</taxon>
        <taxon>Clavicipitaceae</taxon>
        <taxon>Metarhizium</taxon>
    </lineage>
</organism>
<feature type="compositionally biased region" description="Polar residues" evidence="1">
    <location>
        <begin position="61"/>
        <end position="73"/>
    </location>
</feature>
<accession>A0A0B4GPH0</accession>
<keyword evidence="2" id="KW-0238">DNA-binding</keyword>
<evidence type="ECO:0000313" key="2">
    <source>
        <dbReference type="EMBL" id="KID70034.1"/>
    </source>
</evidence>
<feature type="region of interest" description="Disordered" evidence="1">
    <location>
        <begin position="368"/>
        <end position="410"/>
    </location>
</feature>
<feature type="compositionally biased region" description="Low complexity" evidence="1">
    <location>
        <begin position="512"/>
        <end position="522"/>
    </location>
</feature>
<dbReference type="OrthoDB" id="5398572at2759"/>
<evidence type="ECO:0000256" key="1">
    <source>
        <dbReference type="SAM" id="MobiDB-lite"/>
    </source>
</evidence>
<feature type="compositionally biased region" description="Low complexity" evidence="1">
    <location>
        <begin position="576"/>
        <end position="589"/>
    </location>
</feature>
<name>A0A0B4GPH0_METAF</name>
<comment type="caution">
    <text evidence="2">The sequence shown here is derived from an EMBL/GenBank/DDBJ whole genome shotgun (WGS) entry which is preliminary data.</text>
</comment>
<dbReference type="AlphaFoldDB" id="A0A0B4GPH0"/>
<dbReference type="HOGENOM" id="CLU_015426_0_0_1"/>
<feature type="compositionally biased region" description="Basic and acidic residues" evidence="1">
    <location>
        <begin position="1"/>
        <end position="13"/>
    </location>
</feature>
<feature type="region of interest" description="Disordered" evidence="1">
    <location>
        <begin position="1"/>
        <end position="109"/>
    </location>
</feature>
<feature type="region of interest" description="Disordered" evidence="1">
    <location>
        <begin position="570"/>
        <end position="589"/>
    </location>
</feature>
<feature type="compositionally biased region" description="Acidic residues" evidence="1">
    <location>
        <begin position="480"/>
        <end position="502"/>
    </location>
</feature>
<dbReference type="GO" id="GO:0003677">
    <property type="term" value="F:DNA binding"/>
    <property type="evidence" value="ECO:0007669"/>
    <property type="project" value="UniProtKB-KW"/>
</dbReference>
<feature type="compositionally biased region" description="Pro residues" evidence="1">
    <location>
        <begin position="529"/>
        <end position="542"/>
    </location>
</feature>
<feature type="region of interest" description="Disordered" evidence="1">
    <location>
        <begin position="425"/>
        <end position="552"/>
    </location>
</feature>
<dbReference type="Proteomes" id="UP000031186">
    <property type="component" value="Unassembled WGS sequence"/>
</dbReference>
<feature type="compositionally biased region" description="Basic and acidic residues" evidence="1">
    <location>
        <begin position="376"/>
        <end position="386"/>
    </location>
</feature>
<keyword evidence="3" id="KW-1185">Reference proteome</keyword>
<feature type="compositionally biased region" description="Polar residues" evidence="1">
    <location>
        <begin position="426"/>
        <end position="447"/>
    </location>
</feature>
<evidence type="ECO:0000313" key="3">
    <source>
        <dbReference type="Proteomes" id="UP000031186"/>
    </source>
</evidence>
<dbReference type="EMBL" id="AZNF01000002">
    <property type="protein sequence ID" value="KID70034.1"/>
    <property type="molecule type" value="Genomic_DNA"/>
</dbReference>
<sequence length="704" mass="79478">METRTRGRRRDNPVPEIAGSPQQQMSPRTTRRTTATAKDTITFVEYYGSLSKDPIPRRGAQQRNDAASIASLSSRRKTRSEIAEDEDEELESSQPQPESDSLQEDSLSPDDVEKHQIMASLLSDFTRATEELQRRLVNGDYQNKVFAAVLKSKRGTFHSILENYLTSKEFSSFIDLSWVEKLSNRTDGDARILNASSCANIVTALDGIQHIKDNTIEDILPVLKGLDSAFMHLFTPEDSTEDHWKLALDLRTCYFIEALAAQGAQSDLEQTVVSVFCKDTNSKNYPYIFAHGPFKSLTRNHETQTSDDEDELISKRASELYTIAFQNKKDHGLGRLRESWPLDRTLKELSQCLVQWYVNLKDAERGQKAGLNEQTEPGRESWHDAEETIPDSVTESQPIMRPTGEEPKGASLFQGAKSLRDLQLGPNRNQVVPPSNQQHHNKTSSPIPSDYPEDETRDLLRSDVIRGPARAQKRKRNNNDDEADDDYDDDDDDDDDDFEDDTREVPPSRVSQIKAQAAVQAAKRQRLPTNPPSRSMPPPPRPTSSQPPSTAEPDFEIIKKLKSEAIARARARALDSSQHLPSSAHPPSSAIATHAMATPAKQRYVWSNRDCNVLLRLIRERHAAWAAIEREHSGEFEHPRNQQAYRDKARNMKVDLLIMDAVLPTGFDLVTLGKKEIARLLSLGKNPYRREHEQENGMALNTDI</sequence>
<dbReference type="VEuPathDB" id="FungiDB:MAN_02548"/>
<proteinExistence type="predicted"/>
<protein>
    <submittedName>
        <fullName evidence="2">SANT SWI3, ADA2, N-coR and TFIIIB'' DNA-binding domain-containing protein</fullName>
    </submittedName>
</protein>